<evidence type="ECO:0000256" key="3">
    <source>
        <dbReference type="ARBA" id="ARBA00022475"/>
    </source>
</evidence>
<organism evidence="9 10">
    <name type="scientific">Candidatus Eisenbergiella merdavium</name>
    <dbReference type="NCBI Taxonomy" id="2838551"/>
    <lineage>
        <taxon>Bacteria</taxon>
        <taxon>Bacillati</taxon>
        <taxon>Bacillota</taxon>
        <taxon>Clostridia</taxon>
        <taxon>Lachnospirales</taxon>
        <taxon>Lachnospiraceae</taxon>
        <taxon>Eisenbergiella</taxon>
    </lineage>
</organism>
<comment type="subcellular location">
    <subcellularLocation>
        <location evidence="1 7">Cell membrane</location>
        <topology evidence="1 7">Multi-pass membrane protein</topology>
    </subcellularLocation>
</comment>
<feature type="transmembrane region" description="Helical" evidence="7">
    <location>
        <begin position="217"/>
        <end position="241"/>
    </location>
</feature>
<dbReference type="AlphaFoldDB" id="A0A9D2NI01"/>
<feature type="transmembrane region" description="Helical" evidence="7">
    <location>
        <begin position="275"/>
        <end position="295"/>
    </location>
</feature>
<dbReference type="PROSITE" id="PS50928">
    <property type="entry name" value="ABC_TM1"/>
    <property type="match status" value="1"/>
</dbReference>
<feature type="transmembrane region" description="Helical" evidence="7">
    <location>
        <begin position="21"/>
        <end position="45"/>
    </location>
</feature>
<keyword evidence="2 7" id="KW-0813">Transport</keyword>
<protein>
    <submittedName>
        <fullName evidence="9">ABC transporter permease subunit</fullName>
    </submittedName>
</protein>
<evidence type="ECO:0000256" key="5">
    <source>
        <dbReference type="ARBA" id="ARBA00022989"/>
    </source>
</evidence>
<dbReference type="EMBL" id="DWWS01000067">
    <property type="protein sequence ID" value="HJC25563.1"/>
    <property type="molecule type" value="Genomic_DNA"/>
</dbReference>
<dbReference type="Proteomes" id="UP000823891">
    <property type="component" value="Unassembled WGS sequence"/>
</dbReference>
<name>A0A9D2NI01_9FIRM</name>
<evidence type="ECO:0000256" key="2">
    <source>
        <dbReference type="ARBA" id="ARBA00022448"/>
    </source>
</evidence>
<dbReference type="Pfam" id="PF00528">
    <property type="entry name" value="BPD_transp_1"/>
    <property type="match status" value="1"/>
</dbReference>
<evidence type="ECO:0000313" key="9">
    <source>
        <dbReference type="EMBL" id="HJC25563.1"/>
    </source>
</evidence>
<evidence type="ECO:0000256" key="7">
    <source>
        <dbReference type="RuleBase" id="RU363032"/>
    </source>
</evidence>
<reference evidence="9" key="2">
    <citation type="submission" date="2021-04" db="EMBL/GenBank/DDBJ databases">
        <authorList>
            <person name="Gilroy R."/>
        </authorList>
    </citation>
    <scope>NUCLEOTIDE SEQUENCE</scope>
    <source>
        <strain evidence="9">USAMLcec2-132</strain>
    </source>
</reference>
<accession>A0A9D2NI01</accession>
<dbReference type="PANTHER" id="PTHR43227">
    <property type="entry name" value="BLL4140 PROTEIN"/>
    <property type="match status" value="1"/>
</dbReference>
<reference evidence="9" key="1">
    <citation type="journal article" date="2021" name="PeerJ">
        <title>Extensive microbial diversity within the chicken gut microbiome revealed by metagenomics and culture.</title>
        <authorList>
            <person name="Gilroy R."/>
            <person name="Ravi A."/>
            <person name="Getino M."/>
            <person name="Pursley I."/>
            <person name="Horton D.L."/>
            <person name="Alikhan N.F."/>
            <person name="Baker D."/>
            <person name="Gharbi K."/>
            <person name="Hall N."/>
            <person name="Watson M."/>
            <person name="Adriaenssens E.M."/>
            <person name="Foster-Nyarko E."/>
            <person name="Jarju S."/>
            <person name="Secka A."/>
            <person name="Antonio M."/>
            <person name="Oren A."/>
            <person name="Chaudhuri R.R."/>
            <person name="La Ragione R."/>
            <person name="Hildebrand F."/>
            <person name="Pallen M.J."/>
        </authorList>
    </citation>
    <scope>NUCLEOTIDE SEQUENCE</scope>
    <source>
        <strain evidence="9">USAMLcec2-132</strain>
    </source>
</reference>
<dbReference type="InterPro" id="IPR000515">
    <property type="entry name" value="MetI-like"/>
</dbReference>
<feature type="transmembrane region" description="Helical" evidence="7">
    <location>
        <begin position="127"/>
        <end position="150"/>
    </location>
</feature>
<dbReference type="InterPro" id="IPR035906">
    <property type="entry name" value="MetI-like_sf"/>
</dbReference>
<dbReference type="PANTHER" id="PTHR43227:SF11">
    <property type="entry name" value="BLL4140 PROTEIN"/>
    <property type="match status" value="1"/>
</dbReference>
<dbReference type="CDD" id="cd06261">
    <property type="entry name" value="TM_PBP2"/>
    <property type="match status" value="1"/>
</dbReference>
<keyword evidence="3" id="KW-1003">Cell membrane</keyword>
<dbReference type="Gene3D" id="1.10.3720.10">
    <property type="entry name" value="MetI-like"/>
    <property type="match status" value="1"/>
</dbReference>
<feature type="transmembrane region" description="Helical" evidence="7">
    <location>
        <begin position="170"/>
        <end position="196"/>
    </location>
</feature>
<evidence type="ECO:0000256" key="1">
    <source>
        <dbReference type="ARBA" id="ARBA00004651"/>
    </source>
</evidence>
<proteinExistence type="inferred from homology"/>
<dbReference type="SUPFAM" id="SSF161098">
    <property type="entry name" value="MetI-like"/>
    <property type="match status" value="1"/>
</dbReference>
<dbReference type="GO" id="GO:0055085">
    <property type="term" value="P:transmembrane transport"/>
    <property type="evidence" value="ECO:0007669"/>
    <property type="project" value="InterPro"/>
</dbReference>
<dbReference type="InterPro" id="IPR050809">
    <property type="entry name" value="UgpAE/MalFG_permease"/>
</dbReference>
<evidence type="ECO:0000256" key="6">
    <source>
        <dbReference type="ARBA" id="ARBA00023136"/>
    </source>
</evidence>
<dbReference type="GO" id="GO:0005886">
    <property type="term" value="C:plasma membrane"/>
    <property type="evidence" value="ECO:0007669"/>
    <property type="project" value="UniProtKB-SubCell"/>
</dbReference>
<keyword evidence="5 7" id="KW-1133">Transmembrane helix</keyword>
<evidence type="ECO:0000313" key="10">
    <source>
        <dbReference type="Proteomes" id="UP000823891"/>
    </source>
</evidence>
<evidence type="ECO:0000259" key="8">
    <source>
        <dbReference type="PROSITE" id="PS50928"/>
    </source>
</evidence>
<sequence length="311" mass="34829">MKTNGKRRFGYDRNTQLELHAMLLPGTLLILVFSIIPLFGILVAFKDYKPAMGWMGIFTAPFDHFRNFRQVFRSSQFWPMLRNTLGINLIGQAVTIPMTILFALFVNELRNKKFRSVVQTATYMPHFLSWAIYGGLVVTMLSPDGGLINVLLQACGLIREPISFMAKVEYFWAIAIISGLLKELGWGTIIYLAAIAGVDPDLYEAAAIDGATRFHRMFHITLPGILPTVMIMIIFAVAGMLNNNFTQIYVLQNSLNRDASQVIDTYVYQIGMQQFQFGVATAANLMKSVFALLLLGLANFASKKLTDTGLF</sequence>
<feature type="domain" description="ABC transmembrane type-1" evidence="8">
    <location>
        <begin position="81"/>
        <end position="298"/>
    </location>
</feature>
<comment type="caution">
    <text evidence="9">The sequence shown here is derived from an EMBL/GenBank/DDBJ whole genome shotgun (WGS) entry which is preliminary data.</text>
</comment>
<gene>
    <name evidence="9" type="ORF">H9761_18020</name>
</gene>
<evidence type="ECO:0000256" key="4">
    <source>
        <dbReference type="ARBA" id="ARBA00022692"/>
    </source>
</evidence>
<keyword evidence="4 7" id="KW-0812">Transmembrane</keyword>
<keyword evidence="6 7" id="KW-0472">Membrane</keyword>
<feature type="transmembrane region" description="Helical" evidence="7">
    <location>
        <begin position="85"/>
        <end position="106"/>
    </location>
</feature>
<comment type="similarity">
    <text evidence="7">Belongs to the binding-protein-dependent transport system permease family.</text>
</comment>